<dbReference type="RefSeq" id="WP_007070864.1">
    <property type="nucleotide sequence ID" value="NZ_GG698602.1"/>
</dbReference>
<dbReference type="Pfam" id="PF00545">
    <property type="entry name" value="Ribonuclease"/>
    <property type="match status" value="1"/>
</dbReference>
<comment type="subcellular location">
    <subcellularLocation>
        <location evidence="1">Secreted</location>
    </subcellularLocation>
</comment>
<evidence type="ECO:0000256" key="8">
    <source>
        <dbReference type="SAM" id="SignalP"/>
    </source>
</evidence>
<evidence type="ECO:0000313" key="9">
    <source>
        <dbReference type="EMBL" id="EEW97933.1"/>
    </source>
</evidence>
<evidence type="ECO:0000256" key="2">
    <source>
        <dbReference type="ARBA" id="ARBA00009006"/>
    </source>
</evidence>
<feature type="compositionally biased region" description="Basic and acidic residues" evidence="7">
    <location>
        <begin position="39"/>
        <end position="50"/>
    </location>
</feature>
<gene>
    <name evidence="9" type="ORF">GCWU000321_01929</name>
</gene>
<feature type="chain" id="PRO_5039133527" description="Ribonuclease" evidence="8">
    <location>
        <begin position="23"/>
        <end position="222"/>
    </location>
</feature>
<feature type="compositionally biased region" description="Polar residues" evidence="7">
    <location>
        <begin position="57"/>
        <end position="75"/>
    </location>
</feature>
<dbReference type="AlphaFoldDB" id="C9LQU7"/>
<evidence type="ECO:0000256" key="1">
    <source>
        <dbReference type="ARBA" id="ARBA00004613"/>
    </source>
</evidence>
<dbReference type="GO" id="GO:0005576">
    <property type="term" value="C:extracellular region"/>
    <property type="evidence" value="ECO:0007669"/>
    <property type="project" value="UniProtKB-SubCell"/>
</dbReference>
<organism evidence="9 10">
    <name type="scientific">Dialister invisus DSM 15470</name>
    <dbReference type="NCBI Taxonomy" id="592028"/>
    <lineage>
        <taxon>Bacteria</taxon>
        <taxon>Bacillati</taxon>
        <taxon>Bacillota</taxon>
        <taxon>Negativicutes</taxon>
        <taxon>Veillonellales</taxon>
        <taxon>Veillonellaceae</taxon>
        <taxon>Dialister</taxon>
    </lineage>
</organism>
<dbReference type="HOGENOM" id="CLU_104572_0_0_9"/>
<dbReference type="InterPro" id="IPR001887">
    <property type="entry name" value="Barnase"/>
</dbReference>
<evidence type="ECO:0000256" key="5">
    <source>
        <dbReference type="ARBA" id="ARBA00022722"/>
    </source>
</evidence>
<dbReference type="InterPro" id="IPR000026">
    <property type="entry name" value="N1-like"/>
</dbReference>
<dbReference type="Proteomes" id="UP000004736">
    <property type="component" value="Unassembled WGS sequence"/>
</dbReference>
<dbReference type="EMBL" id="ACIM02000001">
    <property type="protein sequence ID" value="EEW97933.1"/>
    <property type="molecule type" value="Genomic_DNA"/>
</dbReference>
<dbReference type="eggNOG" id="COG4290">
    <property type="taxonomic scope" value="Bacteria"/>
</dbReference>
<protein>
    <recommendedName>
        <fullName evidence="3">Ribonuclease</fullName>
    </recommendedName>
</protein>
<proteinExistence type="inferred from homology"/>
<dbReference type="OrthoDB" id="9803442at2"/>
<evidence type="ECO:0000256" key="4">
    <source>
        <dbReference type="ARBA" id="ARBA00022525"/>
    </source>
</evidence>
<keyword evidence="10" id="KW-1185">Reference proteome</keyword>
<dbReference type="PRINTS" id="PR00117">
    <property type="entry name" value="BARNASE"/>
</dbReference>
<dbReference type="GO" id="GO:0016787">
    <property type="term" value="F:hydrolase activity"/>
    <property type="evidence" value="ECO:0007669"/>
    <property type="project" value="UniProtKB-KW"/>
</dbReference>
<keyword evidence="8" id="KW-0732">Signal</keyword>
<keyword evidence="5" id="KW-0540">Nuclease</keyword>
<comment type="similarity">
    <text evidence="2">Belongs to the ribonuclease N1/T1 family.</text>
</comment>
<dbReference type="GO" id="GO:0003723">
    <property type="term" value="F:RNA binding"/>
    <property type="evidence" value="ECO:0007669"/>
    <property type="project" value="InterPro"/>
</dbReference>
<feature type="signal peptide" evidence="8">
    <location>
        <begin position="1"/>
        <end position="22"/>
    </location>
</feature>
<dbReference type="SUPFAM" id="SSF53933">
    <property type="entry name" value="Microbial ribonucleases"/>
    <property type="match status" value="1"/>
</dbReference>
<evidence type="ECO:0000256" key="6">
    <source>
        <dbReference type="ARBA" id="ARBA00022801"/>
    </source>
</evidence>
<evidence type="ECO:0000256" key="3">
    <source>
        <dbReference type="ARBA" id="ARBA00022214"/>
    </source>
</evidence>
<dbReference type="PROSITE" id="PS51257">
    <property type="entry name" value="PROKAR_LIPOPROTEIN"/>
    <property type="match status" value="1"/>
</dbReference>
<reference evidence="9" key="1">
    <citation type="submission" date="2009-09" db="EMBL/GenBank/DDBJ databases">
        <authorList>
            <person name="Weinstock G."/>
            <person name="Sodergren E."/>
            <person name="Clifton S."/>
            <person name="Fulton L."/>
            <person name="Fulton B."/>
            <person name="Courtney L."/>
            <person name="Fronick C."/>
            <person name="Harrison M."/>
            <person name="Strong C."/>
            <person name="Farmer C."/>
            <person name="Delahaunty K."/>
            <person name="Markovic C."/>
            <person name="Hall O."/>
            <person name="Minx P."/>
            <person name="Tomlinson C."/>
            <person name="Mitreva M."/>
            <person name="Nelson J."/>
            <person name="Hou S."/>
            <person name="Wollam A."/>
            <person name="Pepin K.H."/>
            <person name="Johnson M."/>
            <person name="Bhonagiri V."/>
            <person name="Nash W.E."/>
            <person name="Warren W."/>
            <person name="Chinwalla A."/>
            <person name="Mardis E.R."/>
            <person name="Wilson R.K."/>
        </authorList>
    </citation>
    <scope>NUCLEOTIDE SEQUENCE [LARGE SCALE GENOMIC DNA]</scope>
    <source>
        <strain evidence="9">DSM 15470</strain>
    </source>
</reference>
<sequence>MKKFFAAILTVFLSLGLLTACGGGQQHGASSAPAVQSVERSDTGSADKSKSRIRQNKIYTDSDAVQSSENANKGSTNKEKISRQSYTGSTSVSQSGEQFSAKSPGNAEIRVESDQAYTDKDHVAAYIHIYRKLPPNYITKAEARSLGWKDKGTLDQVAPGKSIGGDRFSNYEKILPDAPGRSWKECDIDYVRGNRNAKRICFSNDGLIYYTSSHYQDFEKIY</sequence>
<dbReference type="GO" id="GO:0004521">
    <property type="term" value="F:RNA endonuclease activity"/>
    <property type="evidence" value="ECO:0007669"/>
    <property type="project" value="InterPro"/>
</dbReference>
<dbReference type="InterPro" id="IPR053753">
    <property type="entry name" value="RNase_N1/T1-like_sf"/>
</dbReference>
<dbReference type="STRING" id="592028.GCWU000321_01929"/>
<dbReference type="InterPro" id="IPR016191">
    <property type="entry name" value="Ribonuclease/ribotoxin"/>
</dbReference>
<keyword evidence="6 9" id="KW-0378">Hydrolase</keyword>
<accession>C9LQU7</accession>
<evidence type="ECO:0000313" key="10">
    <source>
        <dbReference type="Proteomes" id="UP000004736"/>
    </source>
</evidence>
<keyword evidence="4" id="KW-0964">Secreted</keyword>
<evidence type="ECO:0000256" key="7">
    <source>
        <dbReference type="SAM" id="MobiDB-lite"/>
    </source>
</evidence>
<dbReference type="Gene3D" id="3.40.20.20">
    <property type="match status" value="2"/>
</dbReference>
<feature type="region of interest" description="Disordered" evidence="7">
    <location>
        <begin position="26"/>
        <end position="114"/>
    </location>
</feature>
<dbReference type="GeneID" id="78278520"/>
<name>C9LQU7_9FIRM</name>
<feature type="compositionally biased region" description="Polar residues" evidence="7">
    <location>
        <begin position="83"/>
        <end position="103"/>
    </location>
</feature>
<comment type="caution">
    <text evidence="9">The sequence shown here is derived from an EMBL/GenBank/DDBJ whole genome shotgun (WGS) entry which is preliminary data.</text>
</comment>